<dbReference type="EMBL" id="CAJVQB010021463">
    <property type="protein sequence ID" value="CAG8797128.1"/>
    <property type="molecule type" value="Genomic_DNA"/>
</dbReference>
<name>A0ABN7VSL2_GIGMA</name>
<evidence type="ECO:0000313" key="1">
    <source>
        <dbReference type="EMBL" id="CAG8797128.1"/>
    </source>
</evidence>
<proteinExistence type="predicted"/>
<organism evidence="1 2">
    <name type="scientific">Gigaspora margarita</name>
    <dbReference type="NCBI Taxonomy" id="4874"/>
    <lineage>
        <taxon>Eukaryota</taxon>
        <taxon>Fungi</taxon>
        <taxon>Fungi incertae sedis</taxon>
        <taxon>Mucoromycota</taxon>
        <taxon>Glomeromycotina</taxon>
        <taxon>Glomeromycetes</taxon>
        <taxon>Diversisporales</taxon>
        <taxon>Gigasporaceae</taxon>
        <taxon>Gigaspora</taxon>
    </lineage>
</organism>
<comment type="caution">
    <text evidence="1">The sequence shown here is derived from an EMBL/GenBank/DDBJ whole genome shotgun (WGS) entry which is preliminary data.</text>
</comment>
<evidence type="ECO:0000313" key="2">
    <source>
        <dbReference type="Proteomes" id="UP000789901"/>
    </source>
</evidence>
<gene>
    <name evidence="1" type="ORF">GMARGA_LOCUS22329</name>
</gene>
<dbReference type="Proteomes" id="UP000789901">
    <property type="component" value="Unassembled WGS sequence"/>
</dbReference>
<reference evidence="1 2" key="1">
    <citation type="submission" date="2021-06" db="EMBL/GenBank/DDBJ databases">
        <authorList>
            <person name="Kallberg Y."/>
            <person name="Tangrot J."/>
            <person name="Rosling A."/>
        </authorList>
    </citation>
    <scope>NUCLEOTIDE SEQUENCE [LARGE SCALE GENOMIC DNA]</scope>
    <source>
        <strain evidence="1 2">120-4 pot B 10/14</strain>
    </source>
</reference>
<protein>
    <submittedName>
        <fullName evidence="1">6767_t:CDS:1</fullName>
    </submittedName>
</protein>
<sequence>MEHSLQKTSQICGTIPRENIMISNSSDESELNESLSRNQEKALSIIPPIIKFFPFALSSKTTTSAVGKAPKKVLLWGDFFEEVN</sequence>
<accession>A0ABN7VSL2</accession>
<keyword evidence="2" id="KW-1185">Reference proteome</keyword>